<keyword evidence="2 5" id="KW-0500">Molybdenum</keyword>
<keyword evidence="1" id="KW-0813">Transport</keyword>
<dbReference type="STRING" id="1963862.B4O97_08765"/>
<dbReference type="InterPro" id="IPR050093">
    <property type="entry name" value="ABC_SmlMolc_Importer"/>
</dbReference>
<evidence type="ECO:0008006" key="10">
    <source>
        <dbReference type="Google" id="ProtNLM"/>
    </source>
</evidence>
<dbReference type="InterPro" id="IPR017871">
    <property type="entry name" value="ABC_transporter-like_CS"/>
</dbReference>
<feature type="domain" description="ABC transporter" evidence="6">
    <location>
        <begin position="8"/>
        <end position="237"/>
    </location>
</feature>
<dbReference type="PROSITE" id="PS51866">
    <property type="entry name" value="MOP"/>
    <property type="match status" value="1"/>
</dbReference>
<dbReference type="CDD" id="cd03225">
    <property type="entry name" value="ABC_cobalt_CbiO_domain1"/>
    <property type="match status" value="1"/>
</dbReference>
<dbReference type="PROSITE" id="PS50893">
    <property type="entry name" value="ABC_TRANSPORTER_2"/>
    <property type="match status" value="1"/>
</dbReference>
<dbReference type="AlphaFoldDB" id="A0A1Y1RYV3"/>
<dbReference type="InterPro" id="IPR015856">
    <property type="entry name" value="ABC_transpr_CbiO/EcfA_su"/>
</dbReference>
<dbReference type="Proteomes" id="UP000192343">
    <property type="component" value="Unassembled WGS sequence"/>
</dbReference>
<dbReference type="PROSITE" id="PS00211">
    <property type="entry name" value="ABC_TRANSPORTER_1"/>
    <property type="match status" value="1"/>
</dbReference>
<sequence>MMSENPVFRAENIEFGYDSEPALIVEELDFQENRIHVLLGPNGSGKTTLMKLLNMLLPLEKGRILFEGRDVSRSRALREQTVYLHQNPLLLSGTVYDNIAYGLKIRKQSGCEIREKVMEALEVVGLQGFEKRRSNALSGGEIQRVAIARALVLRPKVILFDEPTSSIDRENVRRFEKLLPSIRDLYGTTIIVSTHNLPFAYRICDRLVHLDEGRVVPAGENILPGRMVPGQKDERLFVSDGVSIHCPDLEGDFTKAVVDYDRIILSREALHSSARNNFPGTVESVTPVKNREQAHPLIDVAVRVENLVLTSRVTGESSAELGLSPGSRVFVSFKASTVRLY</sequence>
<gene>
    <name evidence="8" type="ORF">B4O97_08765</name>
</gene>
<dbReference type="InterPro" id="IPR003439">
    <property type="entry name" value="ABC_transporter-like_ATP-bd"/>
</dbReference>
<dbReference type="SUPFAM" id="SSF50331">
    <property type="entry name" value="MOP-like"/>
    <property type="match status" value="1"/>
</dbReference>
<reference evidence="8 9" key="1">
    <citation type="submission" date="2017-03" db="EMBL/GenBank/DDBJ databases">
        <title>Draft Genome sequence of Marispirochaeta sp. strain JC444.</title>
        <authorList>
            <person name="Shivani Y."/>
            <person name="Subhash Y."/>
            <person name="Sasikala C."/>
            <person name="Ramana C."/>
        </authorList>
    </citation>
    <scope>NUCLEOTIDE SEQUENCE [LARGE SCALE GENOMIC DNA]</scope>
    <source>
        <strain evidence="8 9">JC444</strain>
    </source>
</reference>
<evidence type="ECO:0000256" key="3">
    <source>
        <dbReference type="ARBA" id="ARBA00022741"/>
    </source>
</evidence>
<dbReference type="SMART" id="SM00382">
    <property type="entry name" value="AAA"/>
    <property type="match status" value="1"/>
</dbReference>
<evidence type="ECO:0000259" key="7">
    <source>
        <dbReference type="PROSITE" id="PS51866"/>
    </source>
</evidence>
<name>A0A1Y1RYV3_9SPIO</name>
<dbReference type="Pfam" id="PF00005">
    <property type="entry name" value="ABC_tran"/>
    <property type="match status" value="1"/>
</dbReference>
<dbReference type="InterPro" id="IPR008995">
    <property type="entry name" value="Mo/tungstate-bd_C_term_dom"/>
</dbReference>
<keyword evidence="3" id="KW-0547">Nucleotide-binding</keyword>
<accession>A0A1Y1RYV3</accession>
<dbReference type="GO" id="GO:0055085">
    <property type="term" value="P:transmembrane transport"/>
    <property type="evidence" value="ECO:0007669"/>
    <property type="project" value="InterPro"/>
</dbReference>
<evidence type="ECO:0000313" key="8">
    <source>
        <dbReference type="EMBL" id="ORC35722.1"/>
    </source>
</evidence>
<evidence type="ECO:0000313" key="9">
    <source>
        <dbReference type="Proteomes" id="UP000192343"/>
    </source>
</evidence>
<proteinExistence type="predicted"/>
<keyword evidence="9" id="KW-1185">Reference proteome</keyword>
<dbReference type="GO" id="GO:0016887">
    <property type="term" value="F:ATP hydrolysis activity"/>
    <property type="evidence" value="ECO:0007669"/>
    <property type="project" value="InterPro"/>
</dbReference>
<dbReference type="InterPro" id="IPR005116">
    <property type="entry name" value="Transp-assoc_OB_typ1"/>
</dbReference>
<dbReference type="SUPFAM" id="SSF52540">
    <property type="entry name" value="P-loop containing nucleoside triphosphate hydrolases"/>
    <property type="match status" value="1"/>
</dbReference>
<evidence type="ECO:0000256" key="4">
    <source>
        <dbReference type="ARBA" id="ARBA00022840"/>
    </source>
</evidence>
<dbReference type="GO" id="GO:0005524">
    <property type="term" value="F:ATP binding"/>
    <property type="evidence" value="ECO:0007669"/>
    <property type="project" value="UniProtKB-KW"/>
</dbReference>
<dbReference type="PANTHER" id="PTHR42781">
    <property type="entry name" value="SPERMIDINE/PUTRESCINE IMPORT ATP-BINDING PROTEIN POTA"/>
    <property type="match status" value="1"/>
</dbReference>
<evidence type="ECO:0000256" key="2">
    <source>
        <dbReference type="ARBA" id="ARBA00022505"/>
    </source>
</evidence>
<dbReference type="InterPro" id="IPR027417">
    <property type="entry name" value="P-loop_NTPase"/>
</dbReference>
<dbReference type="GO" id="GO:0016020">
    <property type="term" value="C:membrane"/>
    <property type="evidence" value="ECO:0007669"/>
    <property type="project" value="InterPro"/>
</dbReference>
<dbReference type="InterPro" id="IPR003593">
    <property type="entry name" value="AAA+_ATPase"/>
</dbReference>
<dbReference type="EMBL" id="MWQY01000008">
    <property type="protein sequence ID" value="ORC35722.1"/>
    <property type="molecule type" value="Genomic_DNA"/>
</dbReference>
<keyword evidence="4" id="KW-0067">ATP-binding</keyword>
<dbReference type="GO" id="GO:0015689">
    <property type="term" value="P:molybdate ion transport"/>
    <property type="evidence" value="ECO:0007669"/>
    <property type="project" value="InterPro"/>
</dbReference>
<evidence type="ECO:0000259" key="6">
    <source>
        <dbReference type="PROSITE" id="PS50893"/>
    </source>
</evidence>
<organism evidence="8 9">
    <name type="scientific">Marispirochaeta aestuarii</name>
    <dbReference type="NCBI Taxonomy" id="1963862"/>
    <lineage>
        <taxon>Bacteria</taxon>
        <taxon>Pseudomonadati</taxon>
        <taxon>Spirochaetota</taxon>
        <taxon>Spirochaetia</taxon>
        <taxon>Spirochaetales</taxon>
        <taxon>Spirochaetaceae</taxon>
        <taxon>Marispirochaeta</taxon>
    </lineage>
</organism>
<dbReference type="Gene3D" id="2.40.50.100">
    <property type="match status" value="1"/>
</dbReference>
<evidence type="ECO:0000256" key="1">
    <source>
        <dbReference type="ARBA" id="ARBA00022448"/>
    </source>
</evidence>
<feature type="domain" description="Mop" evidence="7">
    <location>
        <begin position="271"/>
        <end position="341"/>
    </location>
</feature>
<dbReference type="Gene3D" id="3.40.50.300">
    <property type="entry name" value="P-loop containing nucleotide triphosphate hydrolases"/>
    <property type="match status" value="1"/>
</dbReference>
<protein>
    <recommendedName>
        <fullName evidence="10">ABC transporter domain-containing protein</fullName>
    </recommendedName>
</protein>
<evidence type="ECO:0000256" key="5">
    <source>
        <dbReference type="PROSITE-ProRule" id="PRU01213"/>
    </source>
</evidence>
<dbReference type="InterPro" id="IPR004606">
    <property type="entry name" value="Mop_domain"/>
</dbReference>
<dbReference type="PANTHER" id="PTHR42781:SF9">
    <property type="entry name" value="AMINO ACID ABC TRANSPORTER, ATP-BINDING PROTEIN-RELATED"/>
    <property type="match status" value="1"/>
</dbReference>
<dbReference type="Pfam" id="PF03459">
    <property type="entry name" value="TOBE"/>
    <property type="match status" value="1"/>
</dbReference>
<comment type="caution">
    <text evidence="8">The sequence shown here is derived from an EMBL/GenBank/DDBJ whole genome shotgun (WGS) entry which is preliminary data.</text>
</comment>